<reference evidence="24" key="1">
    <citation type="submission" date="2025-05" db="UniProtKB">
        <authorList>
            <consortium name="Ensembl"/>
        </authorList>
    </citation>
    <scope>IDENTIFICATION</scope>
</reference>
<dbReference type="AlphaFoldDB" id="A0A8B9QBM2"/>
<feature type="region of interest" description="Disordered" evidence="20">
    <location>
        <begin position="37"/>
        <end position="108"/>
    </location>
</feature>
<evidence type="ECO:0000256" key="3">
    <source>
        <dbReference type="ARBA" id="ARBA00004352"/>
    </source>
</evidence>
<evidence type="ECO:0000256" key="7">
    <source>
        <dbReference type="ARBA" id="ARBA00022753"/>
    </source>
</evidence>
<dbReference type="GO" id="GO:0005886">
    <property type="term" value="C:plasma membrane"/>
    <property type="evidence" value="ECO:0007669"/>
    <property type="project" value="TreeGrafter"/>
</dbReference>
<evidence type="ECO:0000259" key="23">
    <source>
        <dbReference type="Pfam" id="PF01299"/>
    </source>
</evidence>
<evidence type="ECO:0000256" key="19">
    <source>
        <dbReference type="PROSITE-ProRule" id="PRU00740"/>
    </source>
</evidence>
<evidence type="ECO:0000313" key="25">
    <source>
        <dbReference type="Proteomes" id="UP000694424"/>
    </source>
</evidence>
<evidence type="ECO:0000256" key="15">
    <source>
        <dbReference type="ARBA" id="ARBA00023329"/>
    </source>
</evidence>
<keyword evidence="9 21" id="KW-1133">Transmembrane helix</keyword>
<dbReference type="GO" id="GO:0072594">
    <property type="term" value="P:establishment of protein localization to organelle"/>
    <property type="evidence" value="ECO:0007669"/>
    <property type="project" value="TreeGrafter"/>
</dbReference>
<evidence type="ECO:0000256" key="18">
    <source>
        <dbReference type="ARBA" id="ARBA00074382"/>
    </source>
</evidence>
<evidence type="ECO:0000256" key="5">
    <source>
        <dbReference type="ARBA" id="ARBA00022692"/>
    </source>
</evidence>
<evidence type="ECO:0000256" key="14">
    <source>
        <dbReference type="ARBA" id="ARBA00023228"/>
    </source>
</evidence>
<evidence type="ECO:0000256" key="4">
    <source>
        <dbReference type="ARBA" id="ARBA00004358"/>
    </source>
</evidence>
<comment type="similarity">
    <text evidence="19">Belongs to the LAMP family.</text>
</comment>
<dbReference type="Ensembl" id="ENSAOWT00000027814.1">
    <property type="protein sequence ID" value="ENSAOWP00000024557.1"/>
    <property type="gene ID" value="ENSAOWG00000016586.1"/>
</dbReference>
<dbReference type="Gene3D" id="2.40.160.110">
    <property type="match status" value="1"/>
</dbReference>
<evidence type="ECO:0000256" key="10">
    <source>
        <dbReference type="ARBA" id="ARBA00023130"/>
    </source>
</evidence>
<dbReference type="GO" id="GO:0002250">
    <property type="term" value="P:adaptive immune response"/>
    <property type="evidence" value="ECO:0007669"/>
    <property type="project" value="UniProtKB-KW"/>
</dbReference>
<feature type="domain" description="Lysosome-associated membrane glycoprotein 2-like luminal" evidence="23">
    <location>
        <begin position="250"/>
        <end position="387"/>
    </location>
</feature>
<dbReference type="GO" id="GO:0031902">
    <property type="term" value="C:late endosome membrane"/>
    <property type="evidence" value="ECO:0007669"/>
    <property type="project" value="TreeGrafter"/>
</dbReference>
<comment type="caution">
    <text evidence="19">Lacks conserved residue(s) required for the propagation of feature annotation.</text>
</comment>
<evidence type="ECO:0000256" key="16">
    <source>
        <dbReference type="ARBA" id="ARBA00060358"/>
    </source>
</evidence>
<dbReference type="Ensembl" id="ENSAOWT00000027811.1">
    <property type="protein sequence ID" value="ENSAOWP00000024553.1"/>
    <property type="gene ID" value="ENSAOWG00000016586.1"/>
</dbReference>
<proteinExistence type="inferred from homology"/>
<dbReference type="PROSITE" id="PS51257">
    <property type="entry name" value="PROKAR_LIPOPROTEIN"/>
    <property type="match status" value="1"/>
</dbReference>
<keyword evidence="11 19" id="KW-0472">Membrane</keyword>
<dbReference type="PROSITE" id="PS51407">
    <property type="entry name" value="LAMP_3"/>
    <property type="match status" value="1"/>
</dbReference>
<accession>A0A8B9QBM2</accession>
<feature type="disulfide bond" evidence="19">
    <location>
        <begin position="361"/>
        <end position="398"/>
    </location>
</feature>
<protein>
    <recommendedName>
        <fullName evidence="18">Lysosome-associated membrane glycoprotein 3</fullName>
    </recommendedName>
</protein>
<feature type="transmembrane region" description="Helical" evidence="21">
    <location>
        <begin position="410"/>
        <end position="429"/>
    </location>
</feature>
<evidence type="ECO:0000256" key="12">
    <source>
        <dbReference type="ARBA" id="ARBA00023157"/>
    </source>
</evidence>
<dbReference type="GO" id="GO:0009986">
    <property type="term" value="C:cell surface"/>
    <property type="evidence" value="ECO:0007669"/>
    <property type="project" value="UniProtKB-SubCell"/>
</dbReference>
<keyword evidence="8" id="KW-0391">Immunity</keyword>
<evidence type="ECO:0000256" key="11">
    <source>
        <dbReference type="ARBA" id="ARBA00023136"/>
    </source>
</evidence>
<dbReference type="PRINTS" id="PR00336">
    <property type="entry name" value="LYSASSOCTDMP"/>
</dbReference>
<dbReference type="InterPro" id="IPR002000">
    <property type="entry name" value="Lysosome-assoc_membr_glycop"/>
</dbReference>
<dbReference type="FunFam" id="2.40.160.110:FF:000006">
    <property type="entry name" value="Lysosome-associated membrane glycoprotein 3"/>
    <property type="match status" value="1"/>
</dbReference>
<dbReference type="GO" id="GO:0005765">
    <property type="term" value="C:lysosomal membrane"/>
    <property type="evidence" value="ECO:0007669"/>
    <property type="project" value="UniProtKB-SubCell"/>
</dbReference>
<keyword evidence="5 19" id="KW-0812">Transmembrane</keyword>
<evidence type="ECO:0000256" key="2">
    <source>
        <dbReference type="ARBA" id="ARBA00004241"/>
    </source>
</evidence>
<feature type="chain" id="PRO_5044669776" description="Lysosome-associated membrane glycoprotein 3" evidence="22">
    <location>
        <begin position="23"/>
        <end position="440"/>
    </location>
</feature>
<keyword evidence="13" id="KW-0325">Glycoprotein</keyword>
<feature type="compositionally biased region" description="Polar residues" evidence="20">
    <location>
        <begin position="60"/>
        <end position="93"/>
    </location>
</feature>
<name>A0A8B9QBM2_APTOW</name>
<evidence type="ECO:0000256" key="21">
    <source>
        <dbReference type="SAM" id="Phobius"/>
    </source>
</evidence>
<dbReference type="PANTHER" id="PTHR11506:SF30">
    <property type="entry name" value="LYSOSOME-ASSOCIATED MEMBRANE GLYCOPROTEIN 3"/>
    <property type="match status" value="1"/>
</dbReference>
<keyword evidence="10" id="KW-1064">Adaptive immunity</keyword>
<dbReference type="InterPro" id="IPR048528">
    <property type="entry name" value="Lamp2-like_luminal"/>
</dbReference>
<keyword evidence="7" id="KW-0967">Endosome</keyword>
<evidence type="ECO:0000256" key="1">
    <source>
        <dbReference type="ARBA" id="ARBA00004158"/>
    </source>
</evidence>
<comment type="subunit">
    <text evidence="17">Monomer. Interacts with FURIN.</text>
</comment>
<keyword evidence="15" id="KW-0968">Cytoplasmic vesicle</keyword>
<comment type="subcellular location">
    <subcellularLocation>
        <location evidence="2">Cell surface</location>
    </subcellularLocation>
    <subcellularLocation>
        <location evidence="4">Cytoplasmic vesicle membrane</location>
        <topology evidence="4">Single-pass type I membrane protein</topology>
    </subcellularLocation>
    <subcellularLocation>
        <location evidence="1">Early endosome membrane</location>
        <topology evidence="1">Single-pass type I membrane protein</topology>
    </subcellularLocation>
    <subcellularLocation>
        <location evidence="3 19">Lysosome membrane</location>
        <topology evidence="3 19">Single-pass type I membrane protein</topology>
    </subcellularLocation>
</comment>
<evidence type="ECO:0000256" key="9">
    <source>
        <dbReference type="ARBA" id="ARBA00022989"/>
    </source>
</evidence>
<feature type="compositionally biased region" description="Low complexity" evidence="20">
    <location>
        <begin position="94"/>
        <end position="108"/>
    </location>
</feature>
<evidence type="ECO:0000256" key="8">
    <source>
        <dbReference type="ARBA" id="ARBA00022859"/>
    </source>
</evidence>
<evidence type="ECO:0000256" key="6">
    <source>
        <dbReference type="ARBA" id="ARBA00022729"/>
    </source>
</evidence>
<comment type="function">
    <text evidence="16">Lysosomal membrane glycoprotein which plays a role in the unfolded protein response (UPR) that contributes to protein degradation and cell survival during proteasomal dysfunction. Plays a role in the process of fusion of the lysosome with the autophagosome, thereby modulating the autophagic process. Promotes hepatocellular lipogenesis through activation of the PI3K/Akt pathway. May also play a role in dendritic cell function and in adaptive immunity.</text>
</comment>
<evidence type="ECO:0000256" key="13">
    <source>
        <dbReference type="ARBA" id="ARBA00023180"/>
    </source>
</evidence>
<evidence type="ECO:0000313" key="24">
    <source>
        <dbReference type="Ensembl" id="ENSAOWP00000024553.1"/>
    </source>
</evidence>
<keyword evidence="12 19" id="KW-1015">Disulfide bond</keyword>
<keyword evidence="14 19" id="KW-0458">Lysosome</keyword>
<keyword evidence="6 22" id="KW-0732">Signal</keyword>
<feature type="signal peptide" evidence="22">
    <location>
        <begin position="1"/>
        <end position="22"/>
    </location>
</feature>
<organism evidence="24 25">
    <name type="scientific">Apteryx owenii</name>
    <name type="common">Little spotted kiwi</name>
    <dbReference type="NCBI Taxonomy" id="8824"/>
    <lineage>
        <taxon>Eukaryota</taxon>
        <taxon>Metazoa</taxon>
        <taxon>Chordata</taxon>
        <taxon>Craniata</taxon>
        <taxon>Vertebrata</taxon>
        <taxon>Euteleostomi</taxon>
        <taxon>Archelosauria</taxon>
        <taxon>Archosauria</taxon>
        <taxon>Dinosauria</taxon>
        <taxon>Saurischia</taxon>
        <taxon>Theropoda</taxon>
        <taxon>Coelurosauria</taxon>
        <taxon>Aves</taxon>
        <taxon>Palaeognathae</taxon>
        <taxon>Apterygiformes</taxon>
        <taxon>Apterygidae</taxon>
        <taxon>Apteryx</taxon>
    </lineage>
</organism>
<dbReference type="GO" id="GO:0031901">
    <property type="term" value="C:early endosome membrane"/>
    <property type="evidence" value="ECO:0007669"/>
    <property type="project" value="UniProtKB-SubCell"/>
</dbReference>
<evidence type="ECO:0000256" key="17">
    <source>
        <dbReference type="ARBA" id="ARBA00063533"/>
    </source>
</evidence>
<dbReference type="PANTHER" id="PTHR11506">
    <property type="entry name" value="LYSOSOME-ASSOCIATED MEMBRANE GLYCOPROTEIN"/>
    <property type="match status" value="1"/>
</dbReference>
<keyword evidence="25" id="KW-1185">Reference proteome</keyword>
<sequence>MGRSAGQYILLTFACAFSSCCAEVTQGVKMSPQTTSFHHTATSAQPPSPYHSAPHRGTTFHLNSTSSLKTTPISHRTTGQTTGQSPVTAPTPHTTAQAGATTIQATSQTAPRVLTTTAAENTTAAGHSTIRARETDTPAVKYTTVHLTSPTNQTMTNASVATKAAATNTTGKPTQPNNQTTTTAITTTATTKTTVKPTTGSANQTSAPKTPATTAMINTTTVHPGKQTTIPSTTMMVRPTLSPQPSPIPTGTYTVRNGSMTCIRAVMGLQLMVQNTQKKPMEYMNINPNRTRTSGSCGTLQSALNITFNGGFINFVFVKKARTYYVSTIEASLQLSSGGMIYYAAIHEQLFTTKLGNSFKCASKQIFGLEKSFQLLTVNMQLQAFDIVGNQFGKEEECFLDRNSKAVPTAVSLSVLGLFVIVLVTFVISRRKPQRGYERI</sequence>
<evidence type="ECO:0000256" key="20">
    <source>
        <dbReference type="SAM" id="MobiDB-lite"/>
    </source>
</evidence>
<dbReference type="Pfam" id="PF01299">
    <property type="entry name" value="Lamp2-like_luminal"/>
    <property type="match status" value="1"/>
</dbReference>
<evidence type="ECO:0000256" key="22">
    <source>
        <dbReference type="SAM" id="SignalP"/>
    </source>
</evidence>
<dbReference type="Proteomes" id="UP000694424">
    <property type="component" value="Unplaced"/>
</dbReference>